<dbReference type="SUPFAM" id="SSF51735">
    <property type="entry name" value="NAD(P)-binding Rossmann-fold domains"/>
    <property type="match status" value="1"/>
</dbReference>
<evidence type="ECO:0000256" key="2">
    <source>
        <dbReference type="ARBA" id="ARBA00022857"/>
    </source>
</evidence>
<sequence>MSDFHPETVALITGAASGIGLAIANRLLSDGITNLSLLDLPSPSLSALPEALTKNFPAARILALPTDVSQERDISSAISLTVAEFHRIDLSVHAAGIGGHGMVMDETSAMEKMVAVNLMGVWLCESMVVKQMLLQEERSLTTGLPYKTRGSIVNIGSLCGLSAARPAGATYVMTKHGVVGMTKADARDYGPKGIRINCICPGWIKTGMTAGLDTSGFTDQIISRVPLARWGASEEVAYLASFLLSDKASFITGSSYTVDGGLSVTV</sequence>
<dbReference type="PANTHER" id="PTHR24321:SF12">
    <property type="entry name" value="SHORT-CHAIN DEHYDROGENASE_REDUCTASE FAMILY, PUTATIVE (AFU_ORTHOLOGUE AFUA_5G14340)-RELATED"/>
    <property type="match status" value="1"/>
</dbReference>
<dbReference type="GO" id="GO:0009688">
    <property type="term" value="P:abscisic acid biosynthetic process"/>
    <property type="evidence" value="ECO:0007669"/>
    <property type="project" value="UniProtKB-ARBA"/>
</dbReference>
<keyword evidence="5" id="KW-1185">Reference proteome</keyword>
<dbReference type="InterPro" id="IPR002347">
    <property type="entry name" value="SDR_fam"/>
</dbReference>
<comment type="similarity">
    <text evidence="1">Belongs to the short-chain dehydrogenases/reductases (SDR) family.</text>
</comment>
<evidence type="ECO:0000256" key="1">
    <source>
        <dbReference type="ARBA" id="ARBA00006484"/>
    </source>
</evidence>
<evidence type="ECO:0000256" key="3">
    <source>
        <dbReference type="ARBA" id="ARBA00023002"/>
    </source>
</evidence>
<dbReference type="CDD" id="cd05233">
    <property type="entry name" value="SDR_c"/>
    <property type="match status" value="1"/>
</dbReference>
<keyword evidence="2" id="KW-0521">NADP</keyword>
<gene>
    <name evidence="4" type="ORF">BJ875DRAFT_481629</name>
</gene>
<dbReference type="Proteomes" id="UP000824998">
    <property type="component" value="Unassembled WGS sequence"/>
</dbReference>
<name>A0A9P8C7U8_9HELO</name>
<dbReference type="InterPro" id="IPR036291">
    <property type="entry name" value="NAD(P)-bd_dom_sf"/>
</dbReference>
<dbReference type="AlphaFoldDB" id="A0A9P8C7U8"/>
<dbReference type="OrthoDB" id="5840532at2759"/>
<evidence type="ECO:0000313" key="4">
    <source>
        <dbReference type="EMBL" id="KAG9237104.1"/>
    </source>
</evidence>
<dbReference type="PRINTS" id="PR00080">
    <property type="entry name" value="SDRFAMILY"/>
</dbReference>
<proteinExistence type="inferred from homology"/>
<dbReference type="EMBL" id="MU251393">
    <property type="protein sequence ID" value="KAG9237104.1"/>
    <property type="molecule type" value="Genomic_DNA"/>
</dbReference>
<dbReference type="PRINTS" id="PR00081">
    <property type="entry name" value="GDHRDH"/>
</dbReference>
<dbReference type="PANTHER" id="PTHR24321">
    <property type="entry name" value="DEHYDROGENASES, SHORT CHAIN"/>
    <property type="match status" value="1"/>
</dbReference>
<dbReference type="Gene3D" id="3.40.50.720">
    <property type="entry name" value="NAD(P)-binding Rossmann-like Domain"/>
    <property type="match status" value="1"/>
</dbReference>
<protein>
    <submittedName>
        <fullName evidence="4">Uncharacterized protein</fullName>
    </submittedName>
</protein>
<accession>A0A9P8C7U8</accession>
<evidence type="ECO:0000313" key="5">
    <source>
        <dbReference type="Proteomes" id="UP000824998"/>
    </source>
</evidence>
<keyword evidence="3" id="KW-0560">Oxidoreductase</keyword>
<dbReference type="FunFam" id="3.40.50.720:FF:000084">
    <property type="entry name" value="Short-chain dehydrogenase reductase"/>
    <property type="match status" value="1"/>
</dbReference>
<dbReference type="GO" id="GO:0016491">
    <property type="term" value="F:oxidoreductase activity"/>
    <property type="evidence" value="ECO:0007669"/>
    <property type="project" value="UniProtKB-KW"/>
</dbReference>
<comment type="caution">
    <text evidence="4">The sequence shown here is derived from an EMBL/GenBank/DDBJ whole genome shotgun (WGS) entry which is preliminary data.</text>
</comment>
<organism evidence="4 5">
    <name type="scientific">Amylocarpus encephaloides</name>
    <dbReference type="NCBI Taxonomy" id="45428"/>
    <lineage>
        <taxon>Eukaryota</taxon>
        <taxon>Fungi</taxon>
        <taxon>Dikarya</taxon>
        <taxon>Ascomycota</taxon>
        <taxon>Pezizomycotina</taxon>
        <taxon>Leotiomycetes</taxon>
        <taxon>Helotiales</taxon>
        <taxon>Helotiales incertae sedis</taxon>
        <taxon>Amylocarpus</taxon>
    </lineage>
</organism>
<reference evidence="4" key="1">
    <citation type="journal article" date="2021" name="IMA Fungus">
        <title>Genomic characterization of three marine fungi, including Emericellopsis atlantica sp. nov. with signatures of a generalist lifestyle and marine biomass degradation.</title>
        <authorList>
            <person name="Hagestad O.C."/>
            <person name="Hou L."/>
            <person name="Andersen J.H."/>
            <person name="Hansen E.H."/>
            <person name="Altermark B."/>
            <person name="Li C."/>
            <person name="Kuhnert E."/>
            <person name="Cox R.J."/>
            <person name="Crous P.W."/>
            <person name="Spatafora J.W."/>
            <person name="Lail K."/>
            <person name="Amirebrahimi M."/>
            <person name="Lipzen A."/>
            <person name="Pangilinan J."/>
            <person name="Andreopoulos W."/>
            <person name="Hayes R.D."/>
            <person name="Ng V."/>
            <person name="Grigoriev I.V."/>
            <person name="Jackson S.A."/>
            <person name="Sutton T.D.S."/>
            <person name="Dobson A.D.W."/>
            <person name="Rama T."/>
        </authorList>
    </citation>
    <scope>NUCLEOTIDE SEQUENCE</scope>
    <source>
        <strain evidence="4">TRa018bII</strain>
    </source>
</reference>
<dbReference type="Pfam" id="PF13561">
    <property type="entry name" value="adh_short_C2"/>
    <property type="match status" value="1"/>
</dbReference>